<protein>
    <submittedName>
        <fullName evidence="2">Uncharacterized protein</fullName>
    </submittedName>
</protein>
<evidence type="ECO:0000256" key="1">
    <source>
        <dbReference type="SAM" id="MobiDB-lite"/>
    </source>
</evidence>
<keyword evidence="3" id="KW-1185">Reference proteome</keyword>
<evidence type="ECO:0000313" key="3">
    <source>
        <dbReference type="Proteomes" id="UP001156856"/>
    </source>
</evidence>
<comment type="caution">
    <text evidence="2">The sequence shown here is derived from an EMBL/GenBank/DDBJ whole genome shotgun (WGS) entry which is preliminary data.</text>
</comment>
<proteinExistence type="predicted"/>
<organism evidence="2 3">
    <name type="scientific">Methylobacterium oxalidis</name>
    <dbReference type="NCBI Taxonomy" id="944322"/>
    <lineage>
        <taxon>Bacteria</taxon>
        <taxon>Pseudomonadati</taxon>
        <taxon>Pseudomonadota</taxon>
        <taxon>Alphaproteobacteria</taxon>
        <taxon>Hyphomicrobiales</taxon>
        <taxon>Methylobacteriaceae</taxon>
        <taxon>Methylobacterium</taxon>
    </lineage>
</organism>
<name>A0ABQ6DCP0_9HYPH</name>
<feature type="compositionally biased region" description="Basic residues" evidence="1">
    <location>
        <begin position="13"/>
        <end position="26"/>
    </location>
</feature>
<sequence length="73" mass="7607">MGSGGAFCQGAARKLRRDVRPRRIVRGRRDENRSAAASRLGLGPKQEKPGREAGLPKAGGGLGDRLIGPAGSQ</sequence>
<accession>A0ABQ6DCP0</accession>
<gene>
    <name evidence="2" type="ORF">GCM10007888_00950</name>
</gene>
<reference evidence="3" key="1">
    <citation type="journal article" date="2019" name="Int. J. Syst. Evol. Microbiol.">
        <title>The Global Catalogue of Microorganisms (GCM) 10K type strain sequencing project: providing services to taxonomists for standard genome sequencing and annotation.</title>
        <authorList>
            <consortium name="The Broad Institute Genomics Platform"/>
            <consortium name="The Broad Institute Genome Sequencing Center for Infectious Disease"/>
            <person name="Wu L."/>
            <person name="Ma J."/>
        </authorList>
    </citation>
    <scope>NUCLEOTIDE SEQUENCE [LARGE SCALE GENOMIC DNA]</scope>
    <source>
        <strain evidence="3">NBRC 107715</strain>
    </source>
</reference>
<evidence type="ECO:0000313" key="2">
    <source>
        <dbReference type="EMBL" id="GLS61714.1"/>
    </source>
</evidence>
<dbReference type="EMBL" id="BSPK01000004">
    <property type="protein sequence ID" value="GLS61714.1"/>
    <property type="molecule type" value="Genomic_DNA"/>
</dbReference>
<dbReference type="Proteomes" id="UP001156856">
    <property type="component" value="Unassembled WGS sequence"/>
</dbReference>
<feature type="region of interest" description="Disordered" evidence="1">
    <location>
        <begin position="1"/>
        <end position="73"/>
    </location>
</feature>